<reference evidence="34 35" key="3">
    <citation type="submission" date="2019-09" db="EMBL/GenBank/DDBJ databases">
        <title>Distinct polysaccharide growth profiles of human intestinal Prevotella copri isolates.</title>
        <authorList>
            <person name="Fehlner-Peach H."/>
            <person name="Magnabosco C."/>
            <person name="Raghavan V."/>
            <person name="Scher J.U."/>
            <person name="Tett A."/>
            <person name="Cox L.M."/>
            <person name="Gottsegen C."/>
            <person name="Watters A."/>
            <person name="Wiltshire- Gordon J.D."/>
            <person name="Segata N."/>
            <person name="Bonneau R."/>
            <person name="Littman D.R."/>
        </authorList>
    </citation>
    <scope>NUCLEOTIDE SEQUENCE [LARGE SCALE GENOMIC DNA]</scope>
    <source>
        <strain evidence="11 34">BVe41219</strain>
        <strain evidence="9">IAA108</strain>
        <strain evidence="39">iAA108</strain>
        <strain evidence="8">IAP146</strain>
        <strain evidence="37">iAP146</strain>
        <strain evidence="12">IAU3127</strain>
        <strain evidence="38">iAU3127</strain>
        <strain evidence="35">iK21513</strain>
        <strain evidence="7">IK21513</strain>
        <strain evidence="36">iP54</strain>
        <strain evidence="10">IP54</strain>
    </source>
</reference>
<evidence type="ECO:0000313" key="2">
    <source>
        <dbReference type="EMBL" id="MCP9501059.1"/>
    </source>
</evidence>
<dbReference type="EMBL" id="VZAZ01000026">
    <property type="protein sequence ID" value="MQO55345.1"/>
    <property type="molecule type" value="Genomic_DNA"/>
</dbReference>
<comment type="caution">
    <text evidence="23">The sequence shown here is derived from an EMBL/GenBank/DDBJ whole genome shotgun (WGS) entry which is preliminary data.</text>
</comment>
<evidence type="ECO:0000313" key="14">
    <source>
        <dbReference type="EMBL" id="RGL59154.1"/>
    </source>
</evidence>
<dbReference type="Proteomes" id="UP000283785">
    <property type="component" value="Unassembled WGS sequence"/>
</dbReference>
<protein>
    <submittedName>
        <fullName evidence="23">Uncharacterized protein</fullName>
    </submittedName>
</protein>
<gene>
    <name evidence="23" type="ORF">DW026_07865</name>
    <name evidence="22" type="ORF">DW079_02015</name>
    <name evidence="21" type="ORF">DW192_04825</name>
    <name evidence="20" type="ORF">DW250_10750</name>
    <name evidence="19" type="ORF">DW916_02545</name>
    <name evidence="18" type="ORF">DWV53_10880</name>
    <name evidence="17" type="ORF">DWV60_04210</name>
    <name evidence="16" type="ORF">DWV76_03030</name>
    <name evidence="15" type="ORF">DXB80_09395</name>
    <name evidence="14" type="ORF">DXC61_09045</name>
    <name evidence="12" type="ORF">F7D31_07985</name>
    <name evidence="11" type="ORF">F7D42_06390</name>
    <name evidence="10" type="ORF">F7D59_03835</name>
    <name evidence="9" type="ORF">F7D74_09115</name>
    <name evidence="8" type="ORF">F7D90_06440</name>
    <name evidence="7" type="ORF">F7D97_14180</name>
    <name evidence="13" type="ORF">FYJ72_02430</name>
    <name evidence="1" type="ORF">LYY06_03505</name>
    <name evidence="3" type="ORF">NNC68_11830</name>
    <name evidence="2" type="ORF">NND11_05765</name>
    <name evidence="4" type="ORF">ONT05_02715</name>
    <name evidence="5" type="ORF">ONT19_00960</name>
    <name evidence="6" type="ORF">ONT23_01490</name>
</gene>
<evidence type="ECO:0000313" key="23">
    <source>
        <dbReference type="EMBL" id="RHL38284.1"/>
    </source>
</evidence>
<reference evidence="2" key="5">
    <citation type="submission" date="2022-07" db="EMBL/GenBank/DDBJ databases">
        <title>Prevotella copri.</title>
        <authorList>
            <person name="Yang C."/>
        </authorList>
    </citation>
    <scope>NUCLEOTIDE SEQUENCE</scope>
    <source>
        <strain evidence="3">HF1805</strain>
        <strain evidence="2">HF88</strain>
    </source>
</reference>
<dbReference type="EMBL" id="JAPDUS010000003">
    <property type="protein sequence ID" value="MCW4092478.1"/>
    <property type="molecule type" value="Genomic_DNA"/>
</dbReference>
<dbReference type="Proteomes" id="UP000284548">
    <property type="component" value="Unassembled WGS sequence"/>
</dbReference>
<dbReference type="EMBL" id="VZAP01000101">
    <property type="protein sequence ID" value="MQO92597.1"/>
    <property type="molecule type" value="Genomic_DNA"/>
</dbReference>
<dbReference type="Proteomes" id="UP000421408">
    <property type="component" value="Unassembled WGS sequence"/>
</dbReference>
<dbReference type="Proteomes" id="UP000261245">
    <property type="component" value="Unassembled WGS sequence"/>
</dbReference>
<dbReference type="Proteomes" id="UP000358159">
    <property type="component" value="Unassembled WGS sequence"/>
</dbReference>
<dbReference type="Proteomes" id="UP000284990">
    <property type="component" value="Unassembled WGS sequence"/>
</dbReference>
<evidence type="ECO:0000313" key="4">
    <source>
        <dbReference type="EMBL" id="MCW4092478.1"/>
    </source>
</evidence>
<evidence type="ECO:0000313" key="29">
    <source>
        <dbReference type="Proteomes" id="UP000284990"/>
    </source>
</evidence>
<proteinExistence type="predicted"/>
<evidence type="ECO:0000313" key="9">
    <source>
        <dbReference type="EMBL" id="MQN84129.1"/>
    </source>
</evidence>
<evidence type="ECO:0000313" key="15">
    <source>
        <dbReference type="EMBL" id="RGN08411.1"/>
    </source>
</evidence>
<dbReference type="EMBL" id="QSAG01000003">
    <property type="protein sequence ID" value="RGW44321.1"/>
    <property type="molecule type" value="Genomic_DNA"/>
</dbReference>
<evidence type="ECO:0000313" key="22">
    <source>
        <dbReference type="EMBL" id="RHK12368.1"/>
    </source>
</evidence>
<evidence type="ECO:0000313" key="10">
    <source>
        <dbReference type="EMBL" id="MQN89012.1"/>
    </source>
</evidence>
<dbReference type="EMBL" id="VUNF01000002">
    <property type="protein sequence ID" value="MST76569.1"/>
    <property type="molecule type" value="Genomic_DNA"/>
</dbReference>
<evidence type="ECO:0000313" key="18">
    <source>
        <dbReference type="EMBL" id="RGW77421.1"/>
    </source>
</evidence>
<dbReference type="EMBL" id="QSFW01000004">
    <property type="protein sequence ID" value="RHA88590.1"/>
    <property type="molecule type" value="Genomic_DNA"/>
</dbReference>
<dbReference type="EMBL" id="JANDXR010000004">
    <property type="protein sequence ID" value="MCP9501059.1"/>
    <property type="molecule type" value="Genomic_DNA"/>
</dbReference>
<evidence type="ECO:0000313" key="12">
    <source>
        <dbReference type="EMBL" id="MQO92597.1"/>
    </source>
</evidence>
<dbReference type="EMBL" id="QROP01000016">
    <property type="protein sequence ID" value="RHL38284.1"/>
    <property type="molecule type" value="Genomic_DNA"/>
</dbReference>
<dbReference type="RefSeq" id="WP_022120806.1">
    <property type="nucleotide sequence ID" value="NZ_CATKVS010000004.1"/>
</dbReference>
<dbReference type="Proteomes" id="UP000421283">
    <property type="component" value="Unassembled WGS sequence"/>
</dbReference>
<evidence type="ECO:0000313" key="32">
    <source>
        <dbReference type="Proteomes" id="UP000286211"/>
    </source>
</evidence>
<dbReference type="Proteomes" id="UP000261187">
    <property type="component" value="Unassembled WGS sequence"/>
</dbReference>
<evidence type="ECO:0000313" key="28">
    <source>
        <dbReference type="Proteomes" id="UP000284548"/>
    </source>
</evidence>
<sequence>MSKRINSYQAVAAFVRGFFEAYARGIIDATIEGNDFSKKNDPKQIKQMMLEHYGEVNQYFFDIMFSTLVRLNYKTAEEANERMKKNFDSMKQADPTFEPTMLDYLRIACKSNQLYKAMESEYKRNFTWLLQGKFTTLEEHVRDYTHGILISLADEPMAIHLLVRIIVKAYAAGLKCGSKEGEQHQLHMPTLHGMLLNNVNILLNETPLKSSTEDPVALFKEACKNEEENINVLFNTLNDAMKELAEE</sequence>
<dbReference type="Proteomes" id="UP000406735">
    <property type="component" value="Unassembled WGS sequence"/>
</dbReference>
<dbReference type="EMBL" id="VZCY01000115">
    <property type="protein sequence ID" value="MQN11038.1"/>
    <property type="molecule type" value="Genomic_DNA"/>
</dbReference>
<evidence type="ECO:0000313" key="20">
    <source>
        <dbReference type="EMBL" id="RHG64452.1"/>
    </source>
</evidence>
<dbReference type="Proteomes" id="UP000286501">
    <property type="component" value="Unassembled WGS sequence"/>
</dbReference>
<dbReference type="EMBL" id="QSUC01000024">
    <property type="protein sequence ID" value="RGN08411.1"/>
    <property type="molecule type" value="Genomic_DNA"/>
</dbReference>
<evidence type="ECO:0000313" key="36">
    <source>
        <dbReference type="Proteomes" id="UP000420635"/>
    </source>
</evidence>
<dbReference type="EMBL" id="QRIN01000045">
    <property type="protein sequence ID" value="RHG64452.1"/>
    <property type="molecule type" value="Genomic_DNA"/>
</dbReference>
<evidence type="ECO:0000313" key="37">
    <source>
        <dbReference type="Proteomes" id="UP000420707"/>
    </source>
</evidence>
<evidence type="ECO:0000313" key="16">
    <source>
        <dbReference type="EMBL" id="RGW44321.1"/>
    </source>
</evidence>
<reference evidence="1" key="4">
    <citation type="submission" date="2021-12" db="EMBL/GenBank/DDBJ databases">
        <authorList>
            <person name="Lv X."/>
        </authorList>
    </citation>
    <scope>NUCLEOTIDE SEQUENCE</scope>
    <source>
        <strain evidence="1">HF2106</strain>
    </source>
</reference>
<dbReference type="Proteomes" id="UP001209417">
    <property type="component" value="Unassembled WGS sequence"/>
</dbReference>
<dbReference type="Proteomes" id="UP001209074">
    <property type="component" value="Unassembled WGS sequence"/>
</dbReference>
<evidence type="ECO:0000313" key="25">
    <source>
        <dbReference type="Proteomes" id="UP000261245"/>
    </source>
</evidence>
<dbReference type="EMBL" id="QSAV01000036">
    <property type="protein sequence ID" value="RGW77421.1"/>
    <property type="molecule type" value="Genomic_DNA"/>
</dbReference>
<evidence type="ECO:0000313" key="7">
    <source>
        <dbReference type="EMBL" id="MQN11038.1"/>
    </source>
</evidence>
<dbReference type="EMBL" id="JAJTVO010000004">
    <property type="protein sequence ID" value="MCE4121334.1"/>
    <property type="molecule type" value="Genomic_DNA"/>
</dbReference>
<evidence type="ECO:0000313" key="19">
    <source>
        <dbReference type="EMBL" id="RHA88590.1"/>
    </source>
</evidence>
<dbReference type="Proteomes" id="UP001200307">
    <property type="component" value="Unassembled WGS sequence"/>
</dbReference>
<evidence type="ECO:0000313" key="13">
    <source>
        <dbReference type="EMBL" id="MST76569.1"/>
    </source>
</evidence>
<dbReference type="Proteomes" id="UP000420635">
    <property type="component" value="Unassembled WGS sequence"/>
</dbReference>
<dbReference type="Proteomes" id="UP000285776">
    <property type="component" value="Unassembled WGS sequence"/>
</dbReference>
<accession>A0A3E5ADC0</accession>
<evidence type="ECO:0000313" key="6">
    <source>
        <dbReference type="EMBL" id="MCW4154233.1"/>
    </source>
</evidence>
<reference evidence="13 40" key="2">
    <citation type="submission" date="2019-08" db="EMBL/GenBank/DDBJ databases">
        <title>In-depth cultivation of the pig gut microbiome towards novel bacterial diversity and tailored functional studies.</title>
        <authorList>
            <person name="Wylensek D."/>
            <person name="Hitch T.C.A."/>
            <person name="Clavel T."/>
        </authorList>
    </citation>
    <scope>NUCLEOTIDE SEQUENCE [LARGE SCALE GENOMIC DNA]</scope>
    <source>
        <strain evidence="13 40">LKV-178-WT-2C</strain>
    </source>
</reference>
<evidence type="ECO:0000313" key="38">
    <source>
        <dbReference type="Proteomes" id="UP000421283"/>
    </source>
</evidence>
<dbReference type="Proteomes" id="UP000420707">
    <property type="component" value="Unassembled WGS sequence"/>
</dbReference>
<dbReference type="Proteomes" id="UP000283672">
    <property type="component" value="Unassembled WGS sequence"/>
</dbReference>
<dbReference type="Proteomes" id="UP000286211">
    <property type="component" value="Unassembled WGS sequence"/>
</dbReference>
<dbReference type="Proteomes" id="UP001206014">
    <property type="component" value="Unassembled WGS sequence"/>
</dbReference>
<evidence type="ECO:0000313" key="26">
    <source>
        <dbReference type="Proteomes" id="UP000283672"/>
    </source>
</evidence>
<evidence type="ECO:0000313" key="31">
    <source>
        <dbReference type="Proteomes" id="UP000286077"/>
    </source>
</evidence>
<reference evidence="24 25" key="1">
    <citation type="submission" date="2018-08" db="EMBL/GenBank/DDBJ databases">
        <title>A genome reference for cultivated species of the human gut microbiota.</title>
        <authorList>
            <person name="Zou Y."/>
            <person name="Xue W."/>
            <person name="Luo G."/>
        </authorList>
    </citation>
    <scope>NUCLEOTIDE SEQUENCE [LARGE SCALE GENOMIC DNA]</scope>
    <source>
        <strain evidence="18 30">AF10-17</strain>
        <strain evidence="17 31">AF11-14</strain>
        <strain evidence="16 27">AF12-50</strain>
        <strain evidence="23 26">AF38-11</strain>
        <strain evidence="22 32">AF46-2NS</strain>
        <strain evidence="21 28">AM16-54</strain>
        <strain evidence="20 33">AM22-1</strain>
        <strain evidence="19 29">AM42-23AC</strain>
        <strain evidence="15 25">OM06-11</strain>
        <strain evidence="14 24">TF06-40</strain>
    </source>
</reference>
<dbReference type="Proteomes" id="UP000450161">
    <property type="component" value="Unassembled WGS sequence"/>
</dbReference>
<dbReference type="EMBL" id="JANDWU010000024">
    <property type="protein sequence ID" value="MCP9550158.1"/>
    <property type="molecule type" value="Genomic_DNA"/>
</dbReference>
<dbReference type="EMBL" id="VZCC01000061">
    <property type="protein sequence ID" value="MQN84129.1"/>
    <property type="molecule type" value="Genomic_DNA"/>
</dbReference>
<evidence type="ECO:0000313" key="35">
    <source>
        <dbReference type="Proteomes" id="UP000406735"/>
    </source>
</evidence>
<dbReference type="Proteomes" id="UP001205506">
    <property type="component" value="Unassembled WGS sequence"/>
</dbReference>
<dbReference type="EMBL" id="QRNB01000006">
    <property type="protein sequence ID" value="RHK12368.1"/>
    <property type="molecule type" value="Genomic_DNA"/>
</dbReference>
<evidence type="ECO:0000313" key="11">
    <source>
        <dbReference type="EMBL" id="MQO55345.1"/>
    </source>
</evidence>
<evidence type="ECO:0000313" key="27">
    <source>
        <dbReference type="Proteomes" id="UP000283785"/>
    </source>
</evidence>
<evidence type="ECO:0000313" key="24">
    <source>
        <dbReference type="Proteomes" id="UP000261187"/>
    </source>
</evidence>
<dbReference type="EMBL" id="QSAQ01000007">
    <property type="protein sequence ID" value="RGW69669.1"/>
    <property type="molecule type" value="Genomic_DNA"/>
</dbReference>
<name>A0A3E5ADC0_9BACT</name>
<evidence type="ECO:0000313" key="21">
    <source>
        <dbReference type="EMBL" id="RHH83729.1"/>
    </source>
</evidence>
<dbReference type="EMBL" id="JAPDVG010000001">
    <property type="protein sequence ID" value="MCW4130188.1"/>
    <property type="molecule type" value="Genomic_DNA"/>
</dbReference>
<dbReference type="EMBL" id="VZCR01000041">
    <property type="protein sequence ID" value="MQN31593.1"/>
    <property type="molecule type" value="Genomic_DNA"/>
</dbReference>
<evidence type="ECO:0000313" key="39">
    <source>
        <dbReference type="Proteomes" id="UP000421408"/>
    </source>
</evidence>
<evidence type="ECO:0000313" key="33">
    <source>
        <dbReference type="Proteomes" id="UP000286501"/>
    </source>
</evidence>
<organism evidence="23 26">
    <name type="scientific">Segatella copri</name>
    <dbReference type="NCBI Taxonomy" id="165179"/>
    <lineage>
        <taxon>Bacteria</taxon>
        <taxon>Pseudomonadati</taxon>
        <taxon>Bacteroidota</taxon>
        <taxon>Bacteroidia</taxon>
        <taxon>Bacteroidales</taxon>
        <taxon>Prevotellaceae</taxon>
        <taxon>Segatella</taxon>
    </lineage>
</organism>
<evidence type="ECO:0000313" key="1">
    <source>
        <dbReference type="EMBL" id="MCE4121334.1"/>
    </source>
</evidence>
<evidence type="ECO:0000313" key="8">
    <source>
        <dbReference type="EMBL" id="MQN31593.1"/>
    </source>
</evidence>
<dbReference type="Proteomes" id="UP001209168">
    <property type="component" value="Unassembled WGS sequence"/>
</dbReference>
<evidence type="ECO:0000313" key="5">
    <source>
        <dbReference type="EMBL" id="MCW4130188.1"/>
    </source>
</evidence>
<reference evidence="4" key="6">
    <citation type="submission" date="2022-11" db="EMBL/GenBank/DDBJ databases">
        <title>Genomic repertoires linked with pathogenic potency of arthritogenic Prevotella copri isolated from the gut of rheumatoid arthritis patients.</title>
        <authorList>
            <person name="Nii T."/>
            <person name="Maeda Y."/>
            <person name="Motooka D."/>
            <person name="Naito M."/>
            <person name="Matsumoto Y."/>
            <person name="Ogawa T."/>
            <person name="Oguro-Igashira E."/>
            <person name="Kishikawa T."/>
            <person name="Yamashita M."/>
            <person name="Koizumi S."/>
            <person name="Kurakawa T."/>
            <person name="Okumura R."/>
            <person name="Kayama H."/>
            <person name="Murakami M."/>
            <person name="Sakaguchi T."/>
            <person name="Das B."/>
            <person name="Nakamura S."/>
            <person name="Okada Y."/>
            <person name="Kumanogoh A."/>
            <person name="Takeda K."/>
        </authorList>
    </citation>
    <scope>NUCLEOTIDE SEQUENCE</scope>
    <source>
        <strain evidence="6">H012_8</strain>
        <strain evidence="5">H019-1</strain>
        <strain evidence="4">N016-13</strain>
    </source>
</reference>
<evidence type="ECO:0000313" key="17">
    <source>
        <dbReference type="EMBL" id="RGW69669.1"/>
    </source>
</evidence>
<evidence type="ECO:0000313" key="30">
    <source>
        <dbReference type="Proteomes" id="UP000285776"/>
    </source>
</evidence>
<dbReference type="EMBL" id="VZBQ01000043">
    <property type="protein sequence ID" value="MQN89012.1"/>
    <property type="molecule type" value="Genomic_DNA"/>
</dbReference>
<dbReference type="AlphaFoldDB" id="A0A3E5ADC0"/>
<evidence type="ECO:0000313" key="40">
    <source>
        <dbReference type="Proteomes" id="UP000450161"/>
    </source>
</evidence>
<evidence type="ECO:0000313" key="3">
    <source>
        <dbReference type="EMBL" id="MCP9550158.1"/>
    </source>
</evidence>
<dbReference type="Proteomes" id="UP000286077">
    <property type="component" value="Unassembled WGS sequence"/>
</dbReference>
<dbReference type="EMBL" id="QRKB01000008">
    <property type="protein sequence ID" value="RHH83729.1"/>
    <property type="molecule type" value="Genomic_DNA"/>
</dbReference>
<dbReference type="EMBL" id="QSSA01000018">
    <property type="protein sequence ID" value="RGL59154.1"/>
    <property type="molecule type" value="Genomic_DNA"/>
</dbReference>
<evidence type="ECO:0000313" key="34">
    <source>
        <dbReference type="Proteomes" id="UP000358159"/>
    </source>
</evidence>
<dbReference type="EMBL" id="JAPDVH010000001">
    <property type="protein sequence ID" value="MCW4154233.1"/>
    <property type="molecule type" value="Genomic_DNA"/>
</dbReference>